<dbReference type="WBParaSite" id="PSAMB.scaffold1037size36831.g10607.t1">
    <property type="protein sequence ID" value="PSAMB.scaffold1037size36831.g10607.t1"/>
    <property type="gene ID" value="PSAMB.scaffold1037size36831.g10607"/>
</dbReference>
<accession>A0A914UJN8</accession>
<feature type="compositionally biased region" description="Basic and acidic residues" evidence="4">
    <location>
        <begin position="93"/>
        <end position="141"/>
    </location>
</feature>
<evidence type="ECO:0000256" key="4">
    <source>
        <dbReference type="SAM" id="MobiDB-lite"/>
    </source>
</evidence>
<dbReference type="Pfam" id="PF05670">
    <property type="entry name" value="NFACT-R_1"/>
    <property type="match status" value="1"/>
</dbReference>
<proteinExistence type="inferred from homology"/>
<comment type="similarity">
    <text evidence="1">Belongs to the CCDC25 family.</text>
</comment>
<evidence type="ECO:0000259" key="5">
    <source>
        <dbReference type="Pfam" id="PF05670"/>
    </source>
</evidence>
<keyword evidence="6" id="KW-1185">Reference proteome</keyword>
<feature type="region of interest" description="Disordered" evidence="4">
    <location>
        <begin position="93"/>
        <end position="165"/>
    </location>
</feature>
<organism evidence="6 7">
    <name type="scientific">Plectus sambesii</name>
    <dbReference type="NCBI Taxonomy" id="2011161"/>
    <lineage>
        <taxon>Eukaryota</taxon>
        <taxon>Metazoa</taxon>
        <taxon>Ecdysozoa</taxon>
        <taxon>Nematoda</taxon>
        <taxon>Chromadorea</taxon>
        <taxon>Plectida</taxon>
        <taxon>Plectina</taxon>
        <taxon>Plectoidea</taxon>
        <taxon>Plectidae</taxon>
        <taxon>Plectus</taxon>
    </lineage>
</organism>
<evidence type="ECO:0000313" key="6">
    <source>
        <dbReference type="Proteomes" id="UP000887566"/>
    </source>
</evidence>
<feature type="compositionally biased region" description="Polar residues" evidence="4">
    <location>
        <begin position="144"/>
        <end position="156"/>
    </location>
</feature>
<feature type="domain" description="NFACT RNA-binding" evidence="5">
    <location>
        <begin position="2"/>
        <end position="68"/>
    </location>
</feature>
<evidence type="ECO:0000256" key="3">
    <source>
        <dbReference type="ARBA" id="ARBA00024214"/>
    </source>
</evidence>
<evidence type="ECO:0000256" key="1">
    <source>
        <dbReference type="ARBA" id="ARBA00008998"/>
    </source>
</evidence>
<sequence length="165" mass="19352">MSSAHVYLRLQPGQTLDDIPSQLIDDCAQLVKANSIQGNKMNNIDVVYTMWENLNKTGDMDVGQVGFKKNKEVRKVHVEKRINDIVNRLNKTKNEKEIDYRGEREERDRKEREDKKALLREQRQQQAEAERLKEEERKAHSYDTYMSSANMTTNVDRGNDSDDFM</sequence>
<evidence type="ECO:0000256" key="2">
    <source>
        <dbReference type="ARBA" id="ARBA00016700"/>
    </source>
</evidence>
<name>A0A914UJN8_9BILA</name>
<protein>
    <recommendedName>
        <fullName evidence="2">Coiled-coil domain-containing protein 25</fullName>
    </recommendedName>
</protein>
<reference evidence="7" key="1">
    <citation type="submission" date="2022-11" db="UniProtKB">
        <authorList>
            <consortium name="WormBaseParasite"/>
        </authorList>
    </citation>
    <scope>IDENTIFICATION</scope>
</reference>
<dbReference type="InterPro" id="IPR039730">
    <property type="entry name" value="Jlp2/Ccd25"/>
</dbReference>
<evidence type="ECO:0000313" key="7">
    <source>
        <dbReference type="WBParaSite" id="PSAMB.scaffold1037size36831.g10607.t1"/>
    </source>
</evidence>
<dbReference type="PANTHER" id="PTHR13049">
    <property type="entry name" value="DUF814-RELATED"/>
    <property type="match status" value="1"/>
</dbReference>
<comment type="subunit">
    <text evidence="3">Interacts (via cytoplasmic region) with ILK.</text>
</comment>
<dbReference type="PANTHER" id="PTHR13049:SF2">
    <property type="entry name" value="COILED-COIL DOMAIN-CONTAINING PROTEIN 25"/>
    <property type="match status" value="1"/>
</dbReference>
<dbReference type="Proteomes" id="UP000887566">
    <property type="component" value="Unplaced"/>
</dbReference>
<dbReference type="InterPro" id="IPR008532">
    <property type="entry name" value="NFACT_RNA-bd"/>
</dbReference>
<dbReference type="AlphaFoldDB" id="A0A914UJN8"/>